<keyword evidence="4 10" id="KW-1133">Transmembrane helix</keyword>
<feature type="transmembrane region" description="Helical" evidence="10">
    <location>
        <begin position="227"/>
        <end position="246"/>
    </location>
</feature>
<dbReference type="PANTHER" id="PTHR11334:SF32">
    <property type="entry name" value="MAS-RELATED G-PROTEIN COUPLED RECEPTOR MEMBER G"/>
    <property type="match status" value="1"/>
</dbReference>
<feature type="transmembrane region" description="Helical" evidence="10">
    <location>
        <begin position="80"/>
        <end position="102"/>
    </location>
</feature>
<dbReference type="PANTHER" id="PTHR11334">
    <property type="entry name" value="MAS-RELATED G-PROTEIN COUPLED RECEPTOR"/>
    <property type="match status" value="1"/>
</dbReference>
<proteinExistence type="inferred from homology"/>
<evidence type="ECO:0000313" key="12">
    <source>
        <dbReference type="EMBL" id="VTJ56518.1"/>
    </source>
</evidence>
<feature type="transmembrane region" description="Helical" evidence="10">
    <location>
        <begin position="49"/>
        <end position="74"/>
    </location>
</feature>
<protein>
    <recommendedName>
        <fullName evidence="11">G-protein coupled receptors family 1 profile domain-containing protein</fullName>
    </recommendedName>
</protein>
<evidence type="ECO:0000256" key="1">
    <source>
        <dbReference type="ARBA" id="ARBA00004651"/>
    </source>
</evidence>
<dbReference type="GO" id="GO:0004930">
    <property type="term" value="F:G protein-coupled receptor activity"/>
    <property type="evidence" value="ECO:0007669"/>
    <property type="project" value="UniProtKB-KW"/>
</dbReference>
<evidence type="ECO:0000256" key="2">
    <source>
        <dbReference type="ARBA" id="ARBA00022475"/>
    </source>
</evidence>
<dbReference type="InterPro" id="IPR017452">
    <property type="entry name" value="GPCR_Rhodpsn_7TM"/>
</dbReference>
<accession>A0A5E4AGZ6</accession>
<gene>
    <name evidence="12" type="ORF">MONAX_5E028605</name>
</gene>
<evidence type="ECO:0000256" key="5">
    <source>
        <dbReference type="ARBA" id="ARBA00023040"/>
    </source>
</evidence>
<comment type="subcellular location">
    <subcellularLocation>
        <location evidence="1">Cell membrane</location>
        <topology evidence="1">Multi-pass membrane protein</topology>
    </subcellularLocation>
</comment>
<dbReference type="SUPFAM" id="SSF81321">
    <property type="entry name" value="Family A G protein-coupled receptor-like"/>
    <property type="match status" value="1"/>
</dbReference>
<evidence type="ECO:0000256" key="4">
    <source>
        <dbReference type="ARBA" id="ARBA00022989"/>
    </source>
</evidence>
<feature type="transmembrane region" description="Helical" evidence="10">
    <location>
        <begin position="15"/>
        <end position="37"/>
    </location>
</feature>
<feature type="transmembrane region" description="Helical" evidence="10">
    <location>
        <begin position="162"/>
        <end position="185"/>
    </location>
</feature>
<comment type="similarity">
    <text evidence="9">Belongs to the G-protein coupled receptor 1 family. Mas subfamily.</text>
</comment>
<evidence type="ECO:0000259" key="11">
    <source>
        <dbReference type="PROSITE" id="PS50262"/>
    </source>
</evidence>
<keyword evidence="7" id="KW-0675">Receptor</keyword>
<dbReference type="PROSITE" id="PS50262">
    <property type="entry name" value="G_PROTEIN_RECEP_F1_2"/>
    <property type="match status" value="1"/>
</dbReference>
<evidence type="ECO:0000256" key="8">
    <source>
        <dbReference type="ARBA" id="ARBA00023224"/>
    </source>
</evidence>
<dbReference type="InterPro" id="IPR000276">
    <property type="entry name" value="GPCR_Rhodpsn"/>
</dbReference>
<keyword evidence="6 10" id="KW-0472">Membrane</keyword>
<dbReference type="InterPro" id="IPR027336">
    <property type="entry name" value="MRGPCRG"/>
</dbReference>
<dbReference type="PRINTS" id="PR00237">
    <property type="entry name" value="GPCRRHODOPSN"/>
</dbReference>
<dbReference type="Gene3D" id="1.20.1070.10">
    <property type="entry name" value="Rhodopsin 7-helix transmembrane proteins"/>
    <property type="match status" value="1"/>
</dbReference>
<dbReference type="AlphaFoldDB" id="A0A5E4AGZ6"/>
<feature type="domain" description="G-protein coupled receptors family 1 profile" evidence="11">
    <location>
        <begin position="29"/>
        <end position="251"/>
    </location>
</feature>
<evidence type="ECO:0000256" key="6">
    <source>
        <dbReference type="ARBA" id="ARBA00023136"/>
    </source>
</evidence>
<evidence type="ECO:0000256" key="10">
    <source>
        <dbReference type="SAM" id="Phobius"/>
    </source>
</evidence>
<evidence type="ECO:0000256" key="3">
    <source>
        <dbReference type="ARBA" id="ARBA00022692"/>
    </source>
</evidence>
<dbReference type="GO" id="GO:0005886">
    <property type="term" value="C:plasma membrane"/>
    <property type="evidence" value="ECO:0007669"/>
    <property type="project" value="UniProtKB-SubCell"/>
</dbReference>
<keyword evidence="2" id="KW-1003">Cell membrane</keyword>
<comment type="caution">
    <text evidence="12">The sequence shown here is derived from an EMBL/GenBank/DDBJ whole genome shotgun (WGS) entry which is preliminary data.</text>
</comment>
<feature type="transmembrane region" description="Helical" evidence="10">
    <location>
        <begin position="197"/>
        <end position="221"/>
    </location>
</feature>
<name>A0A5E4AGZ6_MARMO</name>
<keyword evidence="3 10" id="KW-0812">Transmembrane</keyword>
<feature type="transmembrane region" description="Helical" evidence="10">
    <location>
        <begin position="123"/>
        <end position="142"/>
    </location>
</feature>
<evidence type="ECO:0000313" key="13">
    <source>
        <dbReference type="Proteomes" id="UP000335636"/>
    </source>
</evidence>
<keyword evidence="13" id="KW-1185">Reference proteome</keyword>
<dbReference type="PRINTS" id="PR02108">
    <property type="entry name" value="MRGPCRFAMILY"/>
</dbReference>
<keyword evidence="8" id="KW-0807">Transducer</keyword>
<keyword evidence="5" id="KW-0297">G-protein coupled receptor</keyword>
<dbReference type="Proteomes" id="UP000335636">
    <property type="component" value="Unassembled WGS sequence"/>
</dbReference>
<evidence type="ECO:0000256" key="9">
    <source>
        <dbReference type="ARBA" id="ARBA00061394"/>
    </source>
</evidence>
<dbReference type="InterPro" id="IPR026234">
    <property type="entry name" value="MRGPCRFAMILY"/>
</dbReference>
<dbReference type="EMBL" id="CABDUW010000067">
    <property type="protein sequence ID" value="VTJ56518.1"/>
    <property type="molecule type" value="Genomic_DNA"/>
</dbReference>
<evidence type="ECO:0000256" key="7">
    <source>
        <dbReference type="ARBA" id="ARBA00023170"/>
    </source>
</evidence>
<sequence>MLGILSLWRTVNSVLFYLTLVIAVGGLLGNGLVLWNLGFHIKKGPFNTYLLHLAAADFLFLSCQVAFSVFQAVLGSSQDTLYFVVTFLWFSAGLWLLAVLGAELCLSDIFPSCYRRCRPRHASTGLCVLVWALTLPAVLLPANACGLLQEGTRLLACIRYHAVSVAWLLSLACVALGACLVLFIWVNCCSQRPRPKFCGIVQGSGVLLLFCRLPFILYWSLQPILNFLLPIFLPLATLLACIDSSAKPLMYFVMGRQPGHREPLRTVLQRALGEGSQPGAGGLSLPMGPV</sequence>
<organism evidence="12 13">
    <name type="scientific">Marmota monax</name>
    <name type="common">Woodchuck</name>
    <dbReference type="NCBI Taxonomy" id="9995"/>
    <lineage>
        <taxon>Eukaryota</taxon>
        <taxon>Metazoa</taxon>
        <taxon>Chordata</taxon>
        <taxon>Craniata</taxon>
        <taxon>Vertebrata</taxon>
        <taxon>Euteleostomi</taxon>
        <taxon>Mammalia</taxon>
        <taxon>Eutheria</taxon>
        <taxon>Euarchontoglires</taxon>
        <taxon>Glires</taxon>
        <taxon>Rodentia</taxon>
        <taxon>Sciuromorpha</taxon>
        <taxon>Sciuridae</taxon>
        <taxon>Xerinae</taxon>
        <taxon>Marmotini</taxon>
        <taxon>Marmota</taxon>
    </lineage>
</organism>
<dbReference type="FunFam" id="1.20.1070.10:FF:000193">
    <property type="entry name" value="Mas-related G-protein coupled receptor member E"/>
    <property type="match status" value="1"/>
</dbReference>
<reference evidence="12" key="1">
    <citation type="submission" date="2019-04" db="EMBL/GenBank/DDBJ databases">
        <authorList>
            <person name="Alioto T."/>
            <person name="Alioto T."/>
        </authorList>
    </citation>
    <scope>NUCLEOTIDE SEQUENCE [LARGE SCALE GENOMIC DNA]</scope>
</reference>
<dbReference type="CDD" id="cd15111">
    <property type="entry name" value="7tmA_MrgprG"/>
    <property type="match status" value="1"/>
</dbReference>